<evidence type="ECO:0008006" key="3">
    <source>
        <dbReference type="Google" id="ProtNLM"/>
    </source>
</evidence>
<name>A0A512AFL8_9SPHN</name>
<dbReference type="OrthoDB" id="9795572at2"/>
<dbReference type="RefSeq" id="WP_147157871.1">
    <property type="nucleotide sequence ID" value="NZ_BJYR01000002.1"/>
</dbReference>
<evidence type="ECO:0000313" key="1">
    <source>
        <dbReference type="EMBL" id="GEN98483.1"/>
    </source>
</evidence>
<evidence type="ECO:0000313" key="2">
    <source>
        <dbReference type="Proteomes" id="UP000321464"/>
    </source>
</evidence>
<sequence>MLVKRAAGHEGNSWGAAPRGPVITATYRRGVLRAKVSVSELTCRSARIDSMDAVKPGMLVWITLPGLEARPATVDWTSGFTAGLSFEAPLHPAILDAILDGRIGSVH</sequence>
<proteinExistence type="predicted"/>
<gene>
    <name evidence="1" type="ORF">NSE01_03160</name>
</gene>
<dbReference type="EMBL" id="BJYR01000002">
    <property type="protein sequence ID" value="GEN98483.1"/>
    <property type="molecule type" value="Genomic_DNA"/>
</dbReference>
<accession>A0A512AFL8</accession>
<organism evidence="1 2">
    <name type="scientific">Novosphingobium sediminis</name>
    <dbReference type="NCBI Taxonomy" id="707214"/>
    <lineage>
        <taxon>Bacteria</taxon>
        <taxon>Pseudomonadati</taxon>
        <taxon>Pseudomonadota</taxon>
        <taxon>Alphaproteobacteria</taxon>
        <taxon>Sphingomonadales</taxon>
        <taxon>Sphingomonadaceae</taxon>
        <taxon>Novosphingobium</taxon>
    </lineage>
</organism>
<dbReference type="AlphaFoldDB" id="A0A512AFL8"/>
<comment type="caution">
    <text evidence="1">The sequence shown here is derived from an EMBL/GenBank/DDBJ whole genome shotgun (WGS) entry which is preliminary data.</text>
</comment>
<protein>
    <recommendedName>
        <fullName evidence="3">PilZ domain-containing protein</fullName>
    </recommendedName>
</protein>
<keyword evidence="2" id="KW-1185">Reference proteome</keyword>
<reference evidence="1 2" key="1">
    <citation type="submission" date="2019-07" db="EMBL/GenBank/DDBJ databases">
        <title>Whole genome shotgun sequence of Novosphingobium sediminis NBRC 106119.</title>
        <authorList>
            <person name="Hosoyama A."/>
            <person name="Uohara A."/>
            <person name="Ohji S."/>
            <person name="Ichikawa N."/>
        </authorList>
    </citation>
    <scope>NUCLEOTIDE SEQUENCE [LARGE SCALE GENOMIC DNA]</scope>
    <source>
        <strain evidence="1 2">NBRC 106119</strain>
    </source>
</reference>
<dbReference type="Proteomes" id="UP000321464">
    <property type="component" value="Unassembled WGS sequence"/>
</dbReference>